<dbReference type="EMBL" id="MU274901">
    <property type="protein sequence ID" value="KAI0093956.1"/>
    <property type="molecule type" value="Genomic_DNA"/>
</dbReference>
<name>A0ACB8UIE7_9APHY</name>
<gene>
    <name evidence="1" type="ORF">BDY19DRAFT_288532</name>
</gene>
<proteinExistence type="predicted"/>
<evidence type="ECO:0000313" key="1">
    <source>
        <dbReference type="EMBL" id="KAI0093956.1"/>
    </source>
</evidence>
<reference evidence="1" key="1">
    <citation type="journal article" date="2021" name="Environ. Microbiol.">
        <title>Gene family expansions and transcriptome signatures uncover fungal adaptations to wood decay.</title>
        <authorList>
            <person name="Hage H."/>
            <person name="Miyauchi S."/>
            <person name="Viragh M."/>
            <person name="Drula E."/>
            <person name="Min B."/>
            <person name="Chaduli D."/>
            <person name="Navarro D."/>
            <person name="Favel A."/>
            <person name="Norest M."/>
            <person name="Lesage-Meessen L."/>
            <person name="Balint B."/>
            <person name="Merenyi Z."/>
            <person name="de Eugenio L."/>
            <person name="Morin E."/>
            <person name="Martinez A.T."/>
            <person name="Baldrian P."/>
            <person name="Stursova M."/>
            <person name="Martinez M.J."/>
            <person name="Novotny C."/>
            <person name="Magnuson J.K."/>
            <person name="Spatafora J.W."/>
            <person name="Maurice S."/>
            <person name="Pangilinan J."/>
            <person name="Andreopoulos W."/>
            <person name="LaButti K."/>
            <person name="Hundley H."/>
            <person name="Na H."/>
            <person name="Kuo A."/>
            <person name="Barry K."/>
            <person name="Lipzen A."/>
            <person name="Henrissat B."/>
            <person name="Riley R."/>
            <person name="Ahrendt S."/>
            <person name="Nagy L.G."/>
            <person name="Grigoriev I.V."/>
            <person name="Martin F."/>
            <person name="Rosso M.N."/>
        </authorList>
    </citation>
    <scope>NUCLEOTIDE SEQUENCE</scope>
    <source>
        <strain evidence="1">CBS 384.51</strain>
    </source>
</reference>
<accession>A0ACB8UIE7</accession>
<comment type="caution">
    <text evidence="1">The sequence shown here is derived from an EMBL/GenBank/DDBJ whole genome shotgun (WGS) entry which is preliminary data.</text>
</comment>
<organism evidence="1 2">
    <name type="scientific">Irpex rosettiformis</name>
    <dbReference type="NCBI Taxonomy" id="378272"/>
    <lineage>
        <taxon>Eukaryota</taxon>
        <taxon>Fungi</taxon>
        <taxon>Dikarya</taxon>
        <taxon>Basidiomycota</taxon>
        <taxon>Agaricomycotina</taxon>
        <taxon>Agaricomycetes</taxon>
        <taxon>Polyporales</taxon>
        <taxon>Irpicaceae</taxon>
        <taxon>Irpex</taxon>
    </lineage>
</organism>
<dbReference type="Proteomes" id="UP001055072">
    <property type="component" value="Unassembled WGS sequence"/>
</dbReference>
<keyword evidence="2" id="KW-1185">Reference proteome</keyword>
<sequence>MLGSRRRHASTTRKDVPVLWPAVESDGERVRQPMTTNQRTTTDYGVTSSNGRNHRPTKRADADQSYAIAQSQYSTTNSSQFPMAAVAASSSSRFRTQDISRDTYDLRTYLKRKTTDRRSPRSSEERLYAPETAKQSRSGAYTRGGYPTTSSAPQGASQAYYAPISQPSHDPVIPQRERDRDKVETRERKRSEKEAARARIEEEKSRVRAYERERERERERRREEKERQRERERLKEQERRRDEKEQERLRRYKEKERARESRPRDINQVYPHQSASAQISAAAGVLKQYAESKLSSRHQQLDQLPSSSSNLALPQYGIPTQPSGSGARVQTFAEASRDDSLQSGSTTERSGIWGFKQ</sequence>
<protein>
    <submittedName>
        <fullName evidence="1">Uncharacterized protein</fullName>
    </submittedName>
</protein>
<evidence type="ECO:0000313" key="2">
    <source>
        <dbReference type="Proteomes" id="UP001055072"/>
    </source>
</evidence>